<feature type="active site" description="Proton donor/acceptor" evidence="10">
    <location>
        <position position="189"/>
    </location>
</feature>
<sequence length="210" mass="22170">MKFFSLALLTGLAVAAPADLVKRQTGINANELNGACREVTFIFARGSTEAGNMGTIIGPPVSDGLKRRFSTATQGVDYPARLATNFGLNNADPTGVRDMQSKLRSIAGRCPNTKIVVGGYSQGAAITHQALETLDSATRNMIVGAVTFGDTRNLQDGGRIPNYPPSQTRIFCNISDTVCFGTLIITAGHLTYGTDADAAVRFLAGLIERA</sequence>
<feature type="chain" id="PRO_5025524906" description="Cutinase" evidence="13">
    <location>
        <begin position="16"/>
        <end position="210"/>
    </location>
</feature>
<dbReference type="InterPro" id="IPR011150">
    <property type="entry name" value="Cutinase_monf"/>
</dbReference>
<dbReference type="PRINTS" id="PR00129">
    <property type="entry name" value="CUTINASE"/>
</dbReference>
<dbReference type="PANTHER" id="PTHR48250:SF3">
    <property type="entry name" value="CUTINASE 1-RELATED"/>
    <property type="match status" value="1"/>
</dbReference>
<comment type="subcellular location">
    <subcellularLocation>
        <location evidence="1 12">Secreted</location>
    </subcellularLocation>
</comment>
<dbReference type="Gene3D" id="3.40.50.1820">
    <property type="entry name" value="alpha/beta hydrolase"/>
    <property type="match status" value="1"/>
</dbReference>
<dbReference type="SUPFAM" id="SSF53474">
    <property type="entry name" value="alpha/beta-Hydrolases"/>
    <property type="match status" value="1"/>
</dbReference>
<feature type="active site" evidence="10">
    <location>
        <position position="176"/>
    </location>
</feature>
<keyword evidence="15" id="KW-1185">Reference proteome</keyword>
<evidence type="ECO:0000256" key="13">
    <source>
        <dbReference type="SAM" id="SignalP"/>
    </source>
</evidence>
<feature type="active site" description="Nucleophile" evidence="10">
    <location>
        <position position="121"/>
    </location>
</feature>
<dbReference type="EC" id="3.1.1.74" evidence="3 12"/>
<evidence type="ECO:0000256" key="10">
    <source>
        <dbReference type="PIRSR" id="PIRSR611150-1"/>
    </source>
</evidence>
<comment type="catalytic activity">
    <reaction evidence="9 12">
        <text>cutin + H2O = cutin monomers.</text>
        <dbReference type="EC" id="3.1.1.74"/>
    </reaction>
</comment>
<evidence type="ECO:0000313" key="15">
    <source>
        <dbReference type="Proteomes" id="UP000799538"/>
    </source>
</evidence>
<evidence type="ECO:0000256" key="3">
    <source>
        <dbReference type="ARBA" id="ARBA00013095"/>
    </source>
</evidence>
<feature type="signal peptide" evidence="13">
    <location>
        <begin position="1"/>
        <end position="15"/>
    </location>
</feature>
<dbReference type="GO" id="GO:0050525">
    <property type="term" value="F:cutinase activity"/>
    <property type="evidence" value="ECO:0007669"/>
    <property type="project" value="UniProtKB-UniRule"/>
</dbReference>
<evidence type="ECO:0000256" key="12">
    <source>
        <dbReference type="RuleBase" id="RU361263"/>
    </source>
</evidence>
<evidence type="ECO:0000256" key="9">
    <source>
        <dbReference type="ARBA" id="ARBA00034045"/>
    </source>
</evidence>
<dbReference type="PANTHER" id="PTHR48250">
    <property type="entry name" value="CUTINASE 2-RELATED"/>
    <property type="match status" value="1"/>
</dbReference>
<dbReference type="OrthoDB" id="3225429at2759"/>
<dbReference type="InterPro" id="IPR043579">
    <property type="entry name" value="CUTINASE_2"/>
</dbReference>
<dbReference type="Proteomes" id="UP000799538">
    <property type="component" value="Unassembled WGS sequence"/>
</dbReference>
<dbReference type="InterPro" id="IPR029058">
    <property type="entry name" value="AB_hydrolase_fold"/>
</dbReference>
<keyword evidence="6 13" id="KW-0732">Signal</keyword>
<proteinExistence type="inferred from homology"/>
<dbReference type="GO" id="GO:0005576">
    <property type="term" value="C:extracellular region"/>
    <property type="evidence" value="ECO:0007669"/>
    <property type="project" value="UniProtKB-SubCell"/>
</dbReference>
<evidence type="ECO:0000256" key="8">
    <source>
        <dbReference type="ARBA" id="ARBA00023157"/>
    </source>
</evidence>
<keyword evidence="8 11" id="KW-1015">Disulfide bond</keyword>
<dbReference type="EMBL" id="ML992504">
    <property type="protein sequence ID" value="KAF2224798.1"/>
    <property type="molecule type" value="Genomic_DNA"/>
</dbReference>
<dbReference type="PROSITE" id="PS00155">
    <property type="entry name" value="CUTINASE_1"/>
    <property type="match status" value="1"/>
</dbReference>
<organism evidence="14 15">
    <name type="scientific">Elsinoe ampelina</name>
    <dbReference type="NCBI Taxonomy" id="302913"/>
    <lineage>
        <taxon>Eukaryota</taxon>
        <taxon>Fungi</taxon>
        <taxon>Dikarya</taxon>
        <taxon>Ascomycota</taxon>
        <taxon>Pezizomycotina</taxon>
        <taxon>Dothideomycetes</taxon>
        <taxon>Dothideomycetidae</taxon>
        <taxon>Myriangiales</taxon>
        <taxon>Elsinoaceae</taxon>
        <taxon>Elsinoe</taxon>
    </lineage>
</organism>
<dbReference type="AlphaFoldDB" id="A0A6A6GGJ2"/>
<evidence type="ECO:0000256" key="2">
    <source>
        <dbReference type="ARBA" id="ARBA00007534"/>
    </source>
</evidence>
<evidence type="ECO:0000256" key="1">
    <source>
        <dbReference type="ARBA" id="ARBA00004613"/>
    </source>
</evidence>
<reference evidence="15" key="1">
    <citation type="journal article" date="2020" name="Stud. Mycol.">
        <title>101 Dothideomycetes genomes: A test case for predicting lifestyles and emergence of pathogens.</title>
        <authorList>
            <person name="Haridas S."/>
            <person name="Albert R."/>
            <person name="Binder M."/>
            <person name="Bloem J."/>
            <person name="LaButti K."/>
            <person name="Salamov A."/>
            <person name="Andreopoulos B."/>
            <person name="Baker S."/>
            <person name="Barry K."/>
            <person name="Bills G."/>
            <person name="Bluhm B."/>
            <person name="Cannon C."/>
            <person name="Castanera R."/>
            <person name="Culley D."/>
            <person name="Daum C."/>
            <person name="Ezra D."/>
            <person name="Gonzalez J."/>
            <person name="Henrissat B."/>
            <person name="Kuo A."/>
            <person name="Liang C."/>
            <person name="Lipzen A."/>
            <person name="Lutzoni F."/>
            <person name="Magnuson J."/>
            <person name="Mondo S."/>
            <person name="Nolan M."/>
            <person name="Ohm R."/>
            <person name="Pangilinan J."/>
            <person name="Park H.-J."/>
            <person name="Ramirez L."/>
            <person name="Alfaro M."/>
            <person name="Sun H."/>
            <person name="Tritt A."/>
            <person name="Yoshinaga Y."/>
            <person name="Zwiers L.-H."/>
            <person name="Turgeon B."/>
            <person name="Goodwin S."/>
            <person name="Spatafora J."/>
            <person name="Crous P."/>
            <person name="Grigoriev I."/>
        </authorList>
    </citation>
    <scope>NUCLEOTIDE SEQUENCE [LARGE SCALE GENOMIC DNA]</scope>
    <source>
        <strain evidence="15">CECT 20119</strain>
    </source>
</reference>
<comment type="function">
    <text evidence="12">Catalyzes the hydrolysis of complex carboxylic polyesters found in the cell wall of plants. Degrades cutin, a macromolecule that forms the structure of the plant cuticle.</text>
</comment>
<evidence type="ECO:0000256" key="6">
    <source>
        <dbReference type="ARBA" id="ARBA00022729"/>
    </source>
</evidence>
<evidence type="ECO:0000256" key="7">
    <source>
        <dbReference type="ARBA" id="ARBA00022801"/>
    </source>
</evidence>
<name>A0A6A6GGJ2_9PEZI</name>
<dbReference type="GO" id="GO:0016052">
    <property type="term" value="P:carbohydrate catabolic process"/>
    <property type="evidence" value="ECO:0007669"/>
    <property type="project" value="TreeGrafter"/>
</dbReference>
<feature type="disulfide bond" evidence="11">
    <location>
        <begin position="172"/>
        <end position="179"/>
    </location>
</feature>
<gene>
    <name evidence="14" type="ORF">BDZ85DRAFT_308812</name>
</gene>
<dbReference type="InterPro" id="IPR043580">
    <property type="entry name" value="CUTINASE_1"/>
</dbReference>
<evidence type="ECO:0000256" key="11">
    <source>
        <dbReference type="PIRSR" id="PIRSR611150-2"/>
    </source>
</evidence>
<evidence type="ECO:0000256" key="4">
    <source>
        <dbReference type="ARBA" id="ARBA00022487"/>
    </source>
</evidence>
<feature type="disulfide bond" evidence="11">
    <location>
        <begin position="36"/>
        <end position="110"/>
    </location>
</feature>
<dbReference type="PROSITE" id="PS00931">
    <property type="entry name" value="CUTINASE_2"/>
    <property type="match status" value="1"/>
</dbReference>
<dbReference type="Pfam" id="PF01083">
    <property type="entry name" value="Cutinase"/>
    <property type="match status" value="1"/>
</dbReference>
<keyword evidence="5 12" id="KW-0964">Secreted</keyword>
<dbReference type="SMART" id="SM01110">
    <property type="entry name" value="Cutinase"/>
    <property type="match status" value="1"/>
</dbReference>
<keyword evidence="7 12" id="KW-0378">Hydrolase</keyword>
<evidence type="ECO:0000313" key="14">
    <source>
        <dbReference type="EMBL" id="KAF2224798.1"/>
    </source>
</evidence>
<protein>
    <recommendedName>
        <fullName evidence="3 12">Cutinase</fullName>
        <ecNumber evidence="3 12">3.1.1.74</ecNumber>
    </recommendedName>
</protein>
<comment type="similarity">
    <text evidence="2 12">Belongs to the cutinase family.</text>
</comment>
<evidence type="ECO:0000256" key="5">
    <source>
        <dbReference type="ARBA" id="ARBA00022525"/>
    </source>
</evidence>
<accession>A0A6A6GGJ2</accession>
<dbReference type="InterPro" id="IPR000675">
    <property type="entry name" value="Cutinase/axe"/>
</dbReference>
<keyword evidence="4 12" id="KW-0719">Serine esterase</keyword>